<reference evidence="1" key="1">
    <citation type="submission" date="2019-12" db="EMBL/GenBank/DDBJ databases">
        <title>Genome sequencing and annotation of Brassica cretica.</title>
        <authorList>
            <person name="Studholme D.J."/>
            <person name="Sarris P."/>
        </authorList>
    </citation>
    <scope>NUCLEOTIDE SEQUENCE</scope>
    <source>
        <strain evidence="1">PFS-109/04</strain>
        <tissue evidence="1">Leaf</tissue>
    </source>
</reference>
<evidence type="ECO:0000313" key="1">
    <source>
        <dbReference type="EMBL" id="KAF3504438.1"/>
    </source>
</evidence>
<dbReference type="AlphaFoldDB" id="A0A8S9NSM1"/>
<name>A0A8S9NSM1_BRACR</name>
<gene>
    <name evidence="1" type="ORF">F2Q69_00043064</name>
</gene>
<protein>
    <submittedName>
        <fullName evidence="1">Uncharacterized protein</fullName>
    </submittedName>
</protein>
<dbReference type="Proteomes" id="UP000712600">
    <property type="component" value="Unassembled WGS sequence"/>
</dbReference>
<organism evidence="1 2">
    <name type="scientific">Brassica cretica</name>
    <name type="common">Mustard</name>
    <dbReference type="NCBI Taxonomy" id="69181"/>
    <lineage>
        <taxon>Eukaryota</taxon>
        <taxon>Viridiplantae</taxon>
        <taxon>Streptophyta</taxon>
        <taxon>Embryophyta</taxon>
        <taxon>Tracheophyta</taxon>
        <taxon>Spermatophyta</taxon>
        <taxon>Magnoliopsida</taxon>
        <taxon>eudicotyledons</taxon>
        <taxon>Gunneridae</taxon>
        <taxon>Pentapetalae</taxon>
        <taxon>rosids</taxon>
        <taxon>malvids</taxon>
        <taxon>Brassicales</taxon>
        <taxon>Brassicaceae</taxon>
        <taxon>Brassiceae</taxon>
        <taxon>Brassica</taxon>
    </lineage>
</organism>
<dbReference type="EMBL" id="QGKX02001621">
    <property type="protein sequence ID" value="KAF3504438.1"/>
    <property type="molecule type" value="Genomic_DNA"/>
</dbReference>
<proteinExistence type="predicted"/>
<sequence>MRCCPHGEDWSELAEGLIEKPGVFCIKGDAYAALVAILGLSSGRTSVCISGGSLVP</sequence>
<comment type="caution">
    <text evidence="1">The sequence shown here is derived from an EMBL/GenBank/DDBJ whole genome shotgun (WGS) entry which is preliminary data.</text>
</comment>
<accession>A0A8S9NSM1</accession>
<evidence type="ECO:0000313" key="2">
    <source>
        <dbReference type="Proteomes" id="UP000712600"/>
    </source>
</evidence>